<gene>
    <name evidence="1" type="ORF">FB192DRAFT_1373091</name>
</gene>
<dbReference type="Proteomes" id="UP000469890">
    <property type="component" value="Unassembled WGS sequence"/>
</dbReference>
<dbReference type="AlphaFoldDB" id="A0A8H4BHI8"/>
<evidence type="ECO:0000313" key="1">
    <source>
        <dbReference type="EMBL" id="KAF1801506.1"/>
    </source>
</evidence>
<evidence type="ECO:0000313" key="2">
    <source>
        <dbReference type="Proteomes" id="UP000469890"/>
    </source>
</evidence>
<name>A0A8H4BHI8_MUCCL</name>
<proteinExistence type="predicted"/>
<dbReference type="EMBL" id="JAAECE010000004">
    <property type="protein sequence ID" value="KAF1801506.1"/>
    <property type="molecule type" value="Genomic_DNA"/>
</dbReference>
<organism evidence="1 2">
    <name type="scientific">Mucor circinelloides f. lusitanicus</name>
    <name type="common">Mucor racemosus var. lusitanicus</name>
    <dbReference type="NCBI Taxonomy" id="29924"/>
    <lineage>
        <taxon>Eukaryota</taxon>
        <taxon>Fungi</taxon>
        <taxon>Fungi incertae sedis</taxon>
        <taxon>Mucoromycota</taxon>
        <taxon>Mucoromycotina</taxon>
        <taxon>Mucoromycetes</taxon>
        <taxon>Mucorales</taxon>
        <taxon>Mucorineae</taxon>
        <taxon>Mucoraceae</taxon>
        <taxon>Mucor</taxon>
    </lineage>
</organism>
<reference evidence="1 2" key="1">
    <citation type="submission" date="2019-09" db="EMBL/GenBank/DDBJ databases">
        <authorList>
            <consortium name="DOE Joint Genome Institute"/>
            <person name="Mondo S.J."/>
            <person name="Navarro-Mendoza M.I."/>
            <person name="Perez-Arques C."/>
            <person name="Panchal S."/>
            <person name="Nicolas F.E."/>
            <person name="Ganguly P."/>
            <person name="Pangilinan J."/>
            <person name="Grigoriev I."/>
            <person name="Heitman J."/>
            <person name="Sanya K."/>
            <person name="Garre V."/>
        </authorList>
    </citation>
    <scope>NUCLEOTIDE SEQUENCE [LARGE SCALE GENOMIC DNA]</scope>
    <source>
        <strain evidence="1 2">MU402</strain>
    </source>
</reference>
<sequence>MHRPRAWSKHGTQAIILELPSATAVSHTIIGVVSTFDVVNVSIQDPGNVKKERLLALL</sequence>
<accession>A0A8H4BHI8</accession>
<comment type="caution">
    <text evidence="1">The sequence shown here is derived from an EMBL/GenBank/DDBJ whole genome shotgun (WGS) entry which is preliminary data.</text>
</comment>
<protein>
    <submittedName>
        <fullName evidence="1">Uncharacterized protein</fullName>
    </submittedName>
</protein>